<protein>
    <recommendedName>
        <fullName evidence="16">phytol kinase</fullName>
        <ecNumber evidence="16">2.7.1.182</ecNumber>
    </recommendedName>
</protein>
<evidence type="ECO:0000256" key="8">
    <source>
        <dbReference type="ARBA" id="ARBA00022723"/>
    </source>
</evidence>
<keyword evidence="12" id="KW-0809">Transit peptide</keyword>
<dbReference type="InterPro" id="IPR039606">
    <property type="entry name" value="Phytol/farnesol_kinase"/>
</dbReference>
<evidence type="ECO:0000256" key="5">
    <source>
        <dbReference type="ARBA" id="ARBA00022640"/>
    </source>
</evidence>
<evidence type="ECO:0000313" key="20">
    <source>
        <dbReference type="EMBL" id="KAF5362730.1"/>
    </source>
</evidence>
<evidence type="ECO:0000256" key="17">
    <source>
        <dbReference type="ARBA" id="ARBA00048889"/>
    </source>
</evidence>
<dbReference type="Gene3D" id="6.10.140.2220">
    <property type="match status" value="1"/>
</dbReference>
<dbReference type="OrthoDB" id="3070149at2759"/>
<evidence type="ECO:0000256" key="3">
    <source>
        <dbReference type="ARBA" id="ARBA00010794"/>
    </source>
</evidence>
<name>A0A8H5GDF3_9AGAR</name>
<dbReference type="PANTHER" id="PTHR32523">
    <property type="entry name" value="PHYTOL KINASE 1, CHLOROPLASTIC"/>
    <property type="match status" value="1"/>
</dbReference>
<dbReference type="PANTHER" id="PTHR32523:SF8">
    <property type="entry name" value="DOLICHOL KINASE"/>
    <property type="match status" value="1"/>
</dbReference>
<evidence type="ECO:0000256" key="4">
    <source>
        <dbReference type="ARBA" id="ARBA00022528"/>
    </source>
</evidence>
<evidence type="ECO:0000256" key="16">
    <source>
        <dbReference type="ARBA" id="ARBA00039024"/>
    </source>
</evidence>
<sequence>MVLDMGKARSARIHTASHLIDEGYKDFGPIPVQWVLSYLQTHPPSFVDIAKLAHRKTLGVILSSISFLSSSITTPATLSIIENNWVFIDPWISLLIRECILKNPAPSDPESIVFITRTLFTISSFLTFTFDSQRLSPAALVNASPSLLPLLTETFSYAVETNHTTMEFYWMLVERIFLDAGASAFQSVIEVVSRSPEARAQALLRRLIYELQAVDPETKEVDLYPIRSCVSLVHWSAFSPTLRDFHHHLIDNDVVRWLCRTLYCLTRDRSPFPKGEMTFALQCVGTCLSIIRYDIEQSRVLLVTALDHALINSMIRIPLQFGREVTEPETLSHAFDEMKKILDIVASYLVFSSVRGRVVRAGVKTGENGIDELVGSSPYSDTDFWSTWRWVANDALGFQRFVNMNVEHQSVTCSNPQCSETRLHPKAFKYCSGCRLTWYCSYRCQKSHWKNGHREFCLRTRTPESIQSYAQSIQTMSLIPLKDRPYILPWIRHTVQDLLSNDIRSMIAKNGDKFHHPGTNKKQLLLVQLDYRENPLGFIVTTAEHHLGHMEKGSREFMEVLGQVKGANVGKHLVVKALVPGIWGLTLITRAEFVY</sequence>
<dbReference type="GO" id="GO:0010276">
    <property type="term" value="F:phytol kinase activity"/>
    <property type="evidence" value="ECO:0007669"/>
    <property type="project" value="UniProtKB-EC"/>
</dbReference>
<evidence type="ECO:0000259" key="19">
    <source>
        <dbReference type="PROSITE" id="PS50865"/>
    </source>
</evidence>
<comment type="caution">
    <text evidence="20">The sequence shown here is derived from an EMBL/GenBank/DDBJ whole genome shotgun (WGS) entry which is preliminary data.</text>
</comment>
<dbReference type="EMBL" id="JAACJM010000037">
    <property type="protein sequence ID" value="KAF5362730.1"/>
    <property type="molecule type" value="Genomic_DNA"/>
</dbReference>
<keyword evidence="9 18" id="KW-0863">Zinc-finger</keyword>
<evidence type="ECO:0000313" key="21">
    <source>
        <dbReference type="Proteomes" id="UP000559256"/>
    </source>
</evidence>
<keyword evidence="5" id="KW-0934">Plastid</keyword>
<organism evidence="20 21">
    <name type="scientific">Tetrapyrgos nigripes</name>
    <dbReference type="NCBI Taxonomy" id="182062"/>
    <lineage>
        <taxon>Eukaryota</taxon>
        <taxon>Fungi</taxon>
        <taxon>Dikarya</taxon>
        <taxon>Basidiomycota</taxon>
        <taxon>Agaricomycotina</taxon>
        <taxon>Agaricomycetes</taxon>
        <taxon>Agaricomycetidae</taxon>
        <taxon>Agaricales</taxon>
        <taxon>Marasmiineae</taxon>
        <taxon>Marasmiaceae</taxon>
        <taxon>Tetrapyrgos</taxon>
    </lineage>
</organism>
<dbReference type="Proteomes" id="UP000559256">
    <property type="component" value="Unassembled WGS sequence"/>
</dbReference>
<dbReference type="Pfam" id="PF01753">
    <property type="entry name" value="zf-MYND"/>
    <property type="match status" value="1"/>
</dbReference>
<evidence type="ECO:0000256" key="1">
    <source>
        <dbReference type="ARBA" id="ARBA00004141"/>
    </source>
</evidence>
<keyword evidence="8" id="KW-0479">Metal-binding</keyword>
<dbReference type="EC" id="2.7.1.182" evidence="16"/>
<accession>A0A8H5GDF3</accession>
<evidence type="ECO:0000256" key="7">
    <source>
        <dbReference type="ARBA" id="ARBA00022692"/>
    </source>
</evidence>
<evidence type="ECO:0000256" key="18">
    <source>
        <dbReference type="PROSITE-ProRule" id="PRU00134"/>
    </source>
</evidence>
<keyword evidence="10" id="KW-0418">Kinase</keyword>
<dbReference type="SUPFAM" id="SSF144232">
    <property type="entry name" value="HIT/MYND zinc finger-like"/>
    <property type="match status" value="1"/>
</dbReference>
<dbReference type="PROSITE" id="PS50865">
    <property type="entry name" value="ZF_MYND_2"/>
    <property type="match status" value="1"/>
</dbReference>
<comment type="similarity">
    <text evidence="3">Belongs to the polyprenol kinase family.</text>
</comment>
<evidence type="ECO:0000256" key="2">
    <source>
        <dbReference type="ARBA" id="ARBA00004229"/>
    </source>
</evidence>
<keyword evidence="7" id="KW-0812">Transmembrane</keyword>
<dbReference type="AlphaFoldDB" id="A0A8H5GDF3"/>
<gene>
    <name evidence="20" type="ORF">D9758_011675</name>
</gene>
<evidence type="ECO:0000256" key="15">
    <source>
        <dbReference type="ARBA" id="ARBA00024015"/>
    </source>
</evidence>
<feature type="domain" description="MYND-type" evidence="19">
    <location>
        <begin position="415"/>
        <end position="457"/>
    </location>
</feature>
<evidence type="ECO:0000256" key="12">
    <source>
        <dbReference type="ARBA" id="ARBA00022946"/>
    </source>
</evidence>
<comment type="catalytic activity">
    <reaction evidence="17">
        <text>phytol + CTP = phytyl phosphate + CDP + H(+)</text>
        <dbReference type="Rhea" id="RHEA:38055"/>
        <dbReference type="ChEBI" id="CHEBI:15378"/>
        <dbReference type="ChEBI" id="CHEBI:17327"/>
        <dbReference type="ChEBI" id="CHEBI:37563"/>
        <dbReference type="ChEBI" id="CHEBI:58069"/>
        <dbReference type="ChEBI" id="CHEBI:75483"/>
        <dbReference type="EC" id="2.7.1.182"/>
    </reaction>
</comment>
<keyword evidence="11" id="KW-0862">Zinc</keyword>
<evidence type="ECO:0000256" key="14">
    <source>
        <dbReference type="ARBA" id="ARBA00023136"/>
    </source>
</evidence>
<dbReference type="GO" id="GO:0016020">
    <property type="term" value="C:membrane"/>
    <property type="evidence" value="ECO:0007669"/>
    <property type="project" value="UniProtKB-SubCell"/>
</dbReference>
<keyword evidence="14" id="KW-0472">Membrane</keyword>
<evidence type="ECO:0000256" key="11">
    <source>
        <dbReference type="ARBA" id="ARBA00022833"/>
    </source>
</evidence>
<evidence type="ECO:0000256" key="9">
    <source>
        <dbReference type="ARBA" id="ARBA00022771"/>
    </source>
</evidence>
<comment type="pathway">
    <text evidence="15">Cofactor biosynthesis; tocopherol biosynthesis.</text>
</comment>
<evidence type="ECO:0000256" key="10">
    <source>
        <dbReference type="ARBA" id="ARBA00022777"/>
    </source>
</evidence>
<keyword evidence="4" id="KW-0150">Chloroplast</keyword>
<proteinExistence type="inferred from homology"/>
<keyword evidence="21" id="KW-1185">Reference proteome</keyword>
<evidence type="ECO:0000256" key="13">
    <source>
        <dbReference type="ARBA" id="ARBA00022989"/>
    </source>
</evidence>
<keyword evidence="13" id="KW-1133">Transmembrane helix</keyword>
<evidence type="ECO:0000256" key="6">
    <source>
        <dbReference type="ARBA" id="ARBA00022679"/>
    </source>
</evidence>
<dbReference type="GO" id="GO:0008270">
    <property type="term" value="F:zinc ion binding"/>
    <property type="evidence" value="ECO:0007669"/>
    <property type="project" value="UniProtKB-KW"/>
</dbReference>
<reference evidence="20 21" key="1">
    <citation type="journal article" date="2020" name="ISME J.">
        <title>Uncovering the hidden diversity of litter-decomposition mechanisms in mushroom-forming fungi.</title>
        <authorList>
            <person name="Floudas D."/>
            <person name="Bentzer J."/>
            <person name="Ahren D."/>
            <person name="Johansson T."/>
            <person name="Persson P."/>
            <person name="Tunlid A."/>
        </authorList>
    </citation>
    <scope>NUCLEOTIDE SEQUENCE [LARGE SCALE GENOMIC DNA]</scope>
    <source>
        <strain evidence="20 21">CBS 291.85</strain>
    </source>
</reference>
<keyword evidence="6" id="KW-0808">Transferase</keyword>
<dbReference type="InterPro" id="IPR002893">
    <property type="entry name" value="Znf_MYND"/>
</dbReference>
<comment type="subcellular location">
    <subcellularLocation>
        <location evidence="1">Membrane</location>
        <topology evidence="1">Multi-pass membrane protein</topology>
    </subcellularLocation>
    <subcellularLocation>
        <location evidence="2">Plastid</location>
        <location evidence="2">Chloroplast</location>
    </subcellularLocation>
</comment>